<feature type="domain" description="F-box" evidence="1">
    <location>
        <begin position="17"/>
        <end position="62"/>
    </location>
</feature>
<keyword evidence="4" id="KW-1185">Reference proteome</keyword>
<protein>
    <submittedName>
        <fullName evidence="2">F-box protein interaction domain protein</fullName>
    </submittedName>
</protein>
<dbReference type="NCBIfam" id="TIGR01640">
    <property type="entry name" value="F_box_assoc_1"/>
    <property type="match status" value="1"/>
</dbReference>
<evidence type="ECO:0000313" key="3">
    <source>
        <dbReference type="EnsemblPlants" id="AES75965"/>
    </source>
</evidence>
<dbReference type="PANTHER" id="PTHR31672">
    <property type="entry name" value="BNACNNG10540D PROTEIN"/>
    <property type="match status" value="1"/>
</dbReference>
<dbReference type="InterPro" id="IPR017451">
    <property type="entry name" value="F-box-assoc_interact_dom"/>
</dbReference>
<evidence type="ECO:0000259" key="1">
    <source>
        <dbReference type="PROSITE" id="PS50181"/>
    </source>
</evidence>
<dbReference type="AlphaFoldDB" id="G7KP90"/>
<organism evidence="2 4">
    <name type="scientific">Medicago truncatula</name>
    <name type="common">Barrel medic</name>
    <name type="synonym">Medicago tribuloides</name>
    <dbReference type="NCBI Taxonomy" id="3880"/>
    <lineage>
        <taxon>Eukaryota</taxon>
        <taxon>Viridiplantae</taxon>
        <taxon>Streptophyta</taxon>
        <taxon>Embryophyta</taxon>
        <taxon>Tracheophyta</taxon>
        <taxon>Spermatophyta</taxon>
        <taxon>Magnoliopsida</taxon>
        <taxon>eudicotyledons</taxon>
        <taxon>Gunneridae</taxon>
        <taxon>Pentapetalae</taxon>
        <taxon>rosids</taxon>
        <taxon>fabids</taxon>
        <taxon>Fabales</taxon>
        <taxon>Fabaceae</taxon>
        <taxon>Papilionoideae</taxon>
        <taxon>50 kb inversion clade</taxon>
        <taxon>NPAAA clade</taxon>
        <taxon>Hologalegina</taxon>
        <taxon>IRL clade</taxon>
        <taxon>Trifolieae</taxon>
        <taxon>Medicago</taxon>
    </lineage>
</organism>
<dbReference type="CDD" id="cd22157">
    <property type="entry name" value="F-box_AtFBW1-like"/>
    <property type="match status" value="1"/>
</dbReference>
<dbReference type="InterPro" id="IPR050796">
    <property type="entry name" value="SCF_F-box_component"/>
</dbReference>
<name>G7KP90_MEDTR</name>
<dbReference type="SUPFAM" id="SSF81383">
    <property type="entry name" value="F-box domain"/>
    <property type="match status" value="1"/>
</dbReference>
<reference evidence="2 4" key="2">
    <citation type="journal article" date="2014" name="BMC Genomics">
        <title>An improved genome release (version Mt4.0) for the model legume Medicago truncatula.</title>
        <authorList>
            <person name="Tang H."/>
            <person name="Krishnakumar V."/>
            <person name="Bidwell S."/>
            <person name="Rosen B."/>
            <person name="Chan A."/>
            <person name="Zhou S."/>
            <person name="Gentzbittel L."/>
            <person name="Childs K.L."/>
            <person name="Yandell M."/>
            <person name="Gundlach H."/>
            <person name="Mayer K.F."/>
            <person name="Schwartz D.C."/>
            <person name="Town C.D."/>
        </authorList>
    </citation>
    <scope>GENOME REANNOTATION</scope>
    <source>
        <strain evidence="3 4">cv. Jemalong A17</strain>
    </source>
</reference>
<dbReference type="Gene3D" id="1.20.1280.50">
    <property type="match status" value="1"/>
</dbReference>
<dbReference type="EnsemblPlants" id="AES75965">
    <property type="protein sequence ID" value="AES75965"/>
    <property type="gene ID" value="MTR_6g065510"/>
</dbReference>
<dbReference type="PANTHER" id="PTHR31672:SF13">
    <property type="entry name" value="F-BOX PROTEIN CPR30-LIKE"/>
    <property type="match status" value="1"/>
</dbReference>
<evidence type="ECO:0000313" key="2">
    <source>
        <dbReference type="EMBL" id="AES75965.1"/>
    </source>
</evidence>
<dbReference type="PaxDb" id="3880-AES75965"/>
<dbReference type="Pfam" id="PF00646">
    <property type="entry name" value="F-box"/>
    <property type="match status" value="1"/>
</dbReference>
<evidence type="ECO:0000313" key="4">
    <source>
        <dbReference type="Proteomes" id="UP000002051"/>
    </source>
</evidence>
<dbReference type="Proteomes" id="UP000002051">
    <property type="component" value="Chromosome 6"/>
</dbReference>
<dbReference type="InterPro" id="IPR036047">
    <property type="entry name" value="F-box-like_dom_sf"/>
</dbReference>
<dbReference type="PROSITE" id="PS50181">
    <property type="entry name" value="FBOX"/>
    <property type="match status" value="1"/>
</dbReference>
<gene>
    <name evidence="2" type="ordered locus">MTR_6g065510</name>
</gene>
<dbReference type="InterPro" id="IPR001810">
    <property type="entry name" value="F-box_dom"/>
</dbReference>
<sequence length="332" mass="38748">MNPPKAKSSKSIVTQAMSRRVYLPDELIAEVLSFLPVKSLLRLKLVSKSWINLISDPIFVKLHLHRFSRKSSWFRIWNPATGIISEKLGSFKEPRNGSYCSRSFTFGYDNSTGTYKVVFICYSKLKVFSLKDNIWRKISRFPPFDHAIPLTFSNNEGVYLSGTVNWFAIRNKAIYNSYNKDITVEQFMIISLDLGTETYKQFQTPRGVDEVPDIEPTIAVLMDCLCFSHYIKRTHFVIWQMSEFGVEQSWTQFIKISFENVQVDDRFSDWNRYQSFMFPLCLSENGDILILISQYHKAILYHLKDNRVEQASGNEIPWKFFKDYVESLASIC</sequence>
<dbReference type="SUPFAM" id="SSF50965">
    <property type="entry name" value="Galactose oxidase, central domain"/>
    <property type="match status" value="1"/>
</dbReference>
<accession>G7KP90</accession>
<dbReference type="HOGENOM" id="CLU_027176_0_1_1"/>
<dbReference type="SMART" id="SM00256">
    <property type="entry name" value="FBOX"/>
    <property type="match status" value="1"/>
</dbReference>
<dbReference type="InterPro" id="IPR011043">
    <property type="entry name" value="Gal_Oxase/kelch_b-propeller"/>
</dbReference>
<reference evidence="3" key="3">
    <citation type="submission" date="2015-04" db="UniProtKB">
        <authorList>
            <consortium name="EnsemblPlants"/>
        </authorList>
    </citation>
    <scope>IDENTIFICATION</scope>
    <source>
        <strain evidence="3">cv. Jemalong A17</strain>
    </source>
</reference>
<dbReference type="EMBL" id="CM001222">
    <property type="protein sequence ID" value="AES75965.1"/>
    <property type="molecule type" value="Genomic_DNA"/>
</dbReference>
<proteinExistence type="predicted"/>
<reference evidence="2 4" key="1">
    <citation type="journal article" date="2011" name="Nature">
        <title>The Medicago genome provides insight into the evolution of rhizobial symbioses.</title>
        <authorList>
            <person name="Young N.D."/>
            <person name="Debelle F."/>
            <person name="Oldroyd G.E."/>
            <person name="Geurts R."/>
            <person name="Cannon S.B."/>
            <person name="Udvardi M.K."/>
            <person name="Benedito V.A."/>
            <person name="Mayer K.F."/>
            <person name="Gouzy J."/>
            <person name="Schoof H."/>
            <person name="Van de Peer Y."/>
            <person name="Proost S."/>
            <person name="Cook D.R."/>
            <person name="Meyers B.C."/>
            <person name="Spannagl M."/>
            <person name="Cheung F."/>
            <person name="De Mita S."/>
            <person name="Krishnakumar V."/>
            <person name="Gundlach H."/>
            <person name="Zhou S."/>
            <person name="Mudge J."/>
            <person name="Bharti A.K."/>
            <person name="Murray J.D."/>
            <person name="Naoumkina M.A."/>
            <person name="Rosen B."/>
            <person name="Silverstein K.A."/>
            <person name="Tang H."/>
            <person name="Rombauts S."/>
            <person name="Zhao P.X."/>
            <person name="Zhou P."/>
            <person name="Barbe V."/>
            <person name="Bardou P."/>
            <person name="Bechner M."/>
            <person name="Bellec A."/>
            <person name="Berger A."/>
            <person name="Berges H."/>
            <person name="Bidwell S."/>
            <person name="Bisseling T."/>
            <person name="Choisne N."/>
            <person name="Couloux A."/>
            <person name="Denny R."/>
            <person name="Deshpande S."/>
            <person name="Dai X."/>
            <person name="Doyle J.J."/>
            <person name="Dudez A.M."/>
            <person name="Farmer A.D."/>
            <person name="Fouteau S."/>
            <person name="Franken C."/>
            <person name="Gibelin C."/>
            <person name="Gish J."/>
            <person name="Goldstein S."/>
            <person name="Gonzalez A.J."/>
            <person name="Green P.J."/>
            <person name="Hallab A."/>
            <person name="Hartog M."/>
            <person name="Hua A."/>
            <person name="Humphray S.J."/>
            <person name="Jeong D.H."/>
            <person name="Jing Y."/>
            <person name="Jocker A."/>
            <person name="Kenton S.M."/>
            <person name="Kim D.J."/>
            <person name="Klee K."/>
            <person name="Lai H."/>
            <person name="Lang C."/>
            <person name="Lin S."/>
            <person name="Macmil S.L."/>
            <person name="Magdelenat G."/>
            <person name="Matthews L."/>
            <person name="McCorrison J."/>
            <person name="Monaghan E.L."/>
            <person name="Mun J.H."/>
            <person name="Najar F.Z."/>
            <person name="Nicholson C."/>
            <person name="Noirot C."/>
            <person name="O'Bleness M."/>
            <person name="Paule C.R."/>
            <person name="Poulain J."/>
            <person name="Prion F."/>
            <person name="Qin B."/>
            <person name="Qu C."/>
            <person name="Retzel E.F."/>
            <person name="Riddle C."/>
            <person name="Sallet E."/>
            <person name="Samain S."/>
            <person name="Samson N."/>
            <person name="Sanders I."/>
            <person name="Saurat O."/>
            <person name="Scarpelli C."/>
            <person name="Schiex T."/>
            <person name="Segurens B."/>
            <person name="Severin A.J."/>
            <person name="Sherrier D.J."/>
            <person name="Shi R."/>
            <person name="Sims S."/>
            <person name="Singer S.R."/>
            <person name="Sinharoy S."/>
            <person name="Sterck L."/>
            <person name="Viollet A."/>
            <person name="Wang B.B."/>
            <person name="Wang K."/>
            <person name="Wang M."/>
            <person name="Wang X."/>
            <person name="Warfsmann J."/>
            <person name="Weissenbach J."/>
            <person name="White D.D."/>
            <person name="White J.D."/>
            <person name="Wiley G.B."/>
            <person name="Wincker P."/>
            <person name="Xing Y."/>
            <person name="Yang L."/>
            <person name="Yao Z."/>
            <person name="Ying F."/>
            <person name="Zhai J."/>
            <person name="Zhou L."/>
            <person name="Zuber A."/>
            <person name="Denarie J."/>
            <person name="Dixon R.A."/>
            <person name="May G.D."/>
            <person name="Schwartz D.C."/>
            <person name="Rogers J."/>
            <person name="Quetier F."/>
            <person name="Town C.D."/>
            <person name="Roe B.A."/>
        </authorList>
    </citation>
    <scope>NUCLEOTIDE SEQUENCE [LARGE SCALE GENOMIC DNA]</scope>
    <source>
        <strain evidence="2">A17</strain>
        <strain evidence="3 4">cv. Jemalong A17</strain>
    </source>
</reference>
<dbReference type="OMA" id="WNENGIM"/>